<evidence type="ECO:0000256" key="2">
    <source>
        <dbReference type="ARBA" id="ARBA00023125"/>
    </source>
</evidence>
<dbReference type="Proteomes" id="UP000655830">
    <property type="component" value="Unassembled WGS sequence"/>
</dbReference>
<dbReference type="GO" id="GO:0003700">
    <property type="term" value="F:DNA-binding transcription factor activity"/>
    <property type="evidence" value="ECO:0007669"/>
    <property type="project" value="InterPro"/>
</dbReference>
<proteinExistence type="predicted"/>
<evidence type="ECO:0000259" key="4">
    <source>
        <dbReference type="PROSITE" id="PS51000"/>
    </source>
</evidence>
<dbReference type="SMART" id="SM00420">
    <property type="entry name" value="HTH_DEOR"/>
    <property type="match status" value="1"/>
</dbReference>
<dbReference type="PANTHER" id="PTHR30363:SF44">
    <property type="entry name" value="AGA OPERON TRANSCRIPTIONAL REPRESSOR-RELATED"/>
    <property type="match status" value="1"/>
</dbReference>
<evidence type="ECO:0000256" key="1">
    <source>
        <dbReference type="ARBA" id="ARBA00023015"/>
    </source>
</evidence>
<dbReference type="Pfam" id="PF00455">
    <property type="entry name" value="DeoRC"/>
    <property type="match status" value="1"/>
</dbReference>
<feature type="domain" description="HTH deoR-type" evidence="4">
    <location>
        <begin position="3"/>
        <end position="58"/>
    </location>
</feature>
<organism evidence="5 6">
    <name type="scientific">Zhenhengia yiwuensis</name>
    <dbReference type="NCBI Taxonomy" id="2763666"/>
    <lineage>
        <taxon>Bacteria</taxon>
        <taxon>Bacillati</taxon>
        <taxon>Bacillota</taxon>
        <taxon>Clostridia</taxon>
        <taxon>Lachnospirales</taxon>
        <taxon>Lachnospiraceae</taxon>
        <taxon>Zhenhengia</taxon>
    </lineage>
</organism>
<dbReference type="SMART" id="SM01134">
    <property type="entry name" value="DeoRC"/>
    <property type="match status" value="1"/>
</dbReference>
<dbReference type="InterPro" id="IPR001034">
    <property type="entry name" value="DeoR_HTH"/>
</dbReference>
<evidence type="ECO:0000256" key="3">
    <source>
        <dbReference type="ARBA" id="ARBA00023163"/>
    </source>
</evidence>
<dbReference type="RefSeq" id="WP_177671586.1">
    <property type="nucleotide sequence ID" value="NZ_JACRSY010000011.1"/>
</dbReference>
<dbReference type="PROSITE" id="PS51000">
    <property type="entry name" value="HTH_DEOR_2"/>
    <property type="match status" value="1"/>
</dbReference>
<protein>
    <submittedName>
        <fullName evidence="5">DeoR/GlpR transcriptional regulator</fullName>
    </submittedName>
</protein>
<keyword evidence="6" id="KW-1185">Reference proteome</keyword>
<keyword evidence="2" id="KW-0238">DNA-binding</keyword>
<dbReference type="InterPro" id="IPR037171">
    <property type="entry name" value="NagB/RpiA_transferase-like"/>
</dbReference>
<dbReference type="InterPro" id="IPR018356">
    <property type="entry name" value="Tscrpt_reg_HTH_DeoR_CS"/>
</dbReference>
<evidence type="ECO:0000313" key="6">
    <source>
        <dbReference type="Proteomes" id="UP000655830"/>
    </source>
</evidence>
<dbReference type="SUPFAM" id="SSF100950">
    <property type="entry name" value="NagB/RpiA/CoA transferase-like"/>
    <property type="match status" value="1"/>
</dbReference>
<dbReference type="InterPro" id="IPR036388">
    <property type="entry name" value="WH-like_DNA-bd_sf"/>
</dbReference>
<dbReference type="SUPFAM" id="SSF46785">
    <property type="entry name" value="Winged helix' DNA-binding domain"/>
    <property type="match status" value="1"/>
</dbReference>
<keyword evidence="3" id="KW-0804">Transcription</keyword>
<keyword evidence="1" id="KW-0805">Transcription regulation</keyword>
<dbReference type="EMBL" id="JACRSY010000011">
    <property type="protein sequence ID" value="MBC8579552.1"/>
    <property type="molecule type" value="Genomic_DNA"/>
</dbReference>
<dbReference type="PANTHER" id="PTHR30363">
    <property type="entry name" value="HTH-TYPE TRANSCRIPTIONAL REGULATOR SRLR-RELATED"/>
    <property type="match status" value="1"/>
</dbReference>
<dbReference type="Gene3D" id="1.10.10.10">
    <property type="entry name" value="Winged helix-like DNA-binding domain superfamily/Winged helix DNA-binding domain"/>
    <property type="match status" value="1"/>
</dbReference>
<name>A0A926EJJ0_9FIRM</name>
<reference evidence="5" key="1">
    <citation type="submission" date="2020-08" db="EMBL/GenBank/DDBJ databases">
        <title>Genome public.</title>
        <authorList>
            <person name="Liu C."/>
            <person name="Sun Q."/>
        </authorList>
    </citation>
    <scope>NUCLEOTIDE SEQUENCE</scope>
    <source>
        <strain evidence="5">NSJ-12</strain>
    </source>
</reference>
<dbReference type="GO" id="GO:0003677">
    <property type="term" value="F:DNA binding"/>
    <property type="evidence" value="ECO:0007669"/>
    <property type="project" value="UniProtKB-KW"/>
</dbReference>
<comment type="caution">
    <text evidence="5">The sequence shown here is derived from an EMBL/GenBank/DDBJ whole genome shotgun (WGS) entry which is preliminary data.</text>
</comment>
<evidence type="ECO:0000313" key="5">
    <source>
        <dbReference type="EMBL" id="MBC8579552.1"/>
    </source>
</evidence>
<dbReference type="Pfam" id="PF08220">
    <property type="entry name" value="HTH_DeoR"/>
    <property type="match status" value="1"/>
</dbReference>
<accession>A0A926EJJ0</accession>
<dbReference type="PRINTS" id="PR00037">
    <property type="entry name" value="HTHLACR"/>
</dbReference>
<dbReference type="AlphaFoldDB" id="A0A926EJJ0"/>
<dbReference type="InterPro" id="IPR050313">
    <property type="entry name" value="Carb_Metab_HTH_regulators"/>
</dbReference>
<gene>
    <name evidence="5" type="ORF">H8718_08415</name>
</gene>
<dbReference type="InterPro" id="IPR014036">
    <property type="entry name" value="DeoR-like_C"/>
</dbReference>
<dbReference type="InterPro" id="IPR036390">
    <property type="entry name" value="WH_DNA-bd_sf"/>
</dbReference>
<sequence length="260" mass="29081">MLALERQRKIIELIQREKTVKVVQLSKQFEVTEETIRRDLEKLAKQGIVQKTYGGALLVSRSEEKEKDMEDPSFDHRIKENATGKEKIGRAIARLLGNQETIALDSSTTCLEVAKQLPQDKTFTIITNSVSAMTILSQYKGVTAISTGGTLRSTSLSLIGPTAKSNILNYYADKAIISCKGIDLKRGVMESNELEKEIKQSFIAVAKEVILAVDHAKINKSTIHKLMELKEVSYIVTDEPLDKEWEETCAKNKIKIIVAE</sequence>
<dbReference type="PROSITE" id="PS00894">
    <property type="entry name" value="HTH_DEOR_1"/>
    <property type="match status" value="1"/>
</dbReference>